<organism evidence="4">
    <name type="scientific">Cladocopium goreaui</name>
    <dbReference type="NCBI Taxonomy" id="2562237"/>
    <lineage>
        <taxon>Eukaryota</taxon>
        <taxon>Sar</taxon>
        <taxon>Alveolata</taxon>
        <taxon>Dinophyceae</taxon>
        <taxon>Suessiales</taxon>
        <taxon>Symbiodiniaceae</taxon>
        <taxon>Cladocopium</taxon>
    </lineage>
</organism>
<dbReference type="InterPro" id="IPR046453">
    <property type="entry name" value="GpA_ATPase"/>
</dbReference>
<dbReference type="AlphaFoldDB" id="A0A9P1BG35"/>
<sequence>MIDHGRASGMWNRFWATGPTQSGKTLSCFVTPIMYHLFEVRETVIAGIPNMDMAGDKWDEDIKPAIEASKYRDLLPRTGQGSKGGTPRRIKFRNGSTLLFMAAAGNSKQQAAFTAPCLVMTEVDGYDLAKESSRESNPVDLMIGRTRSFKWPTIYGECTVSIEAGRIWQEVSKGTNTRLALPCPHCGSWVTPEREHFVGWENASDELEAEESGAFVCPADGCGALWSDGDRLDANRSAVLVHGDQEIDKCGNITGDLPRTRSASFRWSAVNNMFATAANIAVEEWGAKRAENEDEADKNLCQQVWATPPEDTVEEIVPLNKDDIPHRVVKELPQGLVPEDMEFFGCTIDVHLRHLDWQAITWRANATPHVVDYGVEKITISNEKSKRSIEIAIFGSLMEMRERIDSGWSYQGSESPIAPSLVGVDIGFETDTCCRFIRKTPSRYRAMMGFGEGQHFKMRKLHYTHPSKAKGDILFVGDRYHVKRDVSRRVNVFQVDADHWKTYAAKRMMASVGEPGGLTLFHAMPSQHEDFAKGVTAERQITEFTPPKGFVNSWERIRRNNHAFDLLYMNCVLAYHSGCRLLRSSGESKPVKNEEMGKKKPATANEGKPKREDVLEYAKKIGFTEDIVETLGGSMEDLADHALGHDDPLGYLDAEWEEVRPDEEEVSSTDGEGGSDSEEHNSPPAESTPQDLKLSISLNAPFVELNPKHYVQRHVDVQLDPHGARALCRLRNTLQKNHATLKGGKHVESGAMAVRWLFEQLSIEIEGQD</sequence>
<evidence type="ECO:0000256" key="1">
    <source>
        <dbReference type="SAM" id="MobiDB-lite"/>
    </source>
</evidence>
<dbReference type="Proteomes" id="UP001152797">
    <property type="component" value="Unassembled WGS sequence"/>
</dbReference>
<dbReference type="GO" id="GO:0004519">
    <property type="term" value="F:endonuclease activity"/>
    <property type="evidence" value="ECO:0007669"/>
    <property type="project" value="InterPro"/>
</dbReference>
<dbReference type="InterPro" id="IPR046454">
    <property type="entry name" value="GpA_endonuclease"/>
</dbReference>
<gene>
    <name evidence="4" type="ORF">C1SCF055_LOCUS463</name>
</gene>
<feature type="domain" description="Phage terminase large subunit GpA ATPase" evidence="2">
    <location>
        <begin position="15"/>
        <end position="234"/>
    </location>
</feature>
<reference evidence="4" key="1">
    <citation type="submission" date="2022-10" db="EMBL/GenBank/DDBJ databases">
        <authorList>
            <person name="Chen Y."/>
            <person name="Dougan E. K."/>
            <person name="Chan C."/>
            <person name="Rhodes N."/>
            <person name="Thang M."/>
        </authorList>
    </citation>
    <scope>NUCLEOTIDE SEQUENCE</scope>
</reference>
<evidence type="ECO:0000313" key="6">
    <source>
        <dbReference type="Proteomes" id="UP001152797"/>
    </source>
</evidence>
<name>A0A9P1BG35_9DINO</name>
<dbReference type="Pfam" id="PF05876">
    <property type="entry name" value="GpA_ATPase"/>
    <property type="match status" value="1"/>
</dbReference>
<evidence type="ECO:0000313" key="4">
    <source>
        <dbReference type="EMBL" id="CAI3971873.1"/>
    </source>
</evidence>
<accession>A0A9P1BG35</accession>
<evidence type="ECO:0008006" key="7">
    <source>
        <dbReference type="Google" id="ProtNLM"/>
    </source>
</evidence>
<evidence type="ECO:0000313" key="5">
    <source>
        <dbReference type="EMBL" id="CAL1125248.1"/>
    </source>
</evidence>
<dbReference type="EMBL" id="CAMXCT010000001">
    <property type="protein sequence ID" value="CAI3971873.1"/>
    <property type="molecule type" value="Genomic_DNA"/>
</dbReference>
<feature type="compositionally biased region" description="Basic and acidic residues" evidence="1">
    <location>
        <begin position="589"/>
        <end position="598"/>
    </location>
</feature>
<evidence type="ECO:0000259" key="3">
    <source>
        <dbReference type="Pfam" id="PF20454"/>
    </source>
</evidence>
<feature type="region of interest" description="Disordered" evidence="1">
    <location>
        <begin position="585"/>
        <end position="611"/>
    </location>
</feature>
<dbReference type="EMBL" id="CAMXCT030000001">
    <property type="protein sequence ID" value="CAL4759185.1"/>
    <property type="molecule type" value="Genomic_DNA"/>
</dbReference>
<protein>
    <recommendedName>
        <fullName evidence="7">Terminase</fullName>
    </recommendedName>
</protein>
<proteinExistence type="predicted"/>
<dbReference type="Pfam" id="PF20454">
    <property type="entry name" value="GpA_nuclease"/>
    <property type="match status" value="1"/>
</dbReference>
<feature type="domain" description="Terminase large subunit GpA endonuclease" evidence="3">
    <location>
        <begin position="263"/>
        <end position="580"/>
    </location>
</feature>
<comment type="caution">
    <text evidence="4">The sequence shown here is derived from an EMBL/GenBank/DDBJ whole genome shotgun (WGS) entry which is preliminary data.</text>
</comment>
<evidence type="ECO:0000259" key="2">
    <source>
        <dbReference type="Pfam" id="PF05876"/>
    </source>
</evidence>
<feature type="region of interest" description="Disordered" evidence="1">
    <location>
        <begin position="659"/>
        <end position="691"/>
    </location>
</feature>
<dbReference type="EMBL" id="CAMXCT020000001">
    <property type="protein sequence ID" value="CAL1125248.1"/>
    <property type="molecule type" value="Genomic_DNA"/>
</dbReference>
<reference evidence="5" key="2">
    <citation type="submission" date="2024-04" db="EMBL/GenBank/DDBJ databases">
        <authorList>
            <person name="Chen Y."/>
            <person name="Shah S."/>
            <person name="Dougan E. K."/>
            <person name="Thang M."/>
            <person name="Chan C."/>
        </authorList>
    </citation>
    <scope>NUCLEOTIDE SEQUENCE [LARGE SCALE GENOMIC DNA]</scope>
</reference>
<dbReference type="GO" id="GO:0016887">
    <property type="term" value="F:ATP hydrolysis activity"/>
    <property type="evidence" value="ECO:0007669"/>
    <property type="project" value="InterPro"/>
</dbReference>
<keyword evidence="6" id="KW-1185">Reference proteome</keyword>